<sequence>MKYLTKLNAWAMSILIKAFEILAPERVKAFAIKKELKKQANKMTKRKGEFDREIESLADIVIDTCGTEPIVKAVDILQKMKAYQEKKSDNAMTVAGCRHTIR</sequence>
<dbReference type="AlphaFoldDB" id="A0AAV4YTJ6"/>
<reference evidence="1" key="1">
    <citation type="submission" date="2021-07" db="EMBL/GenBank/DDBJ databases">
        <title>Draft genome sequence of carbapenem-resistant Aeromonas spp. in Japan.</title>
        <authorList>
            <person name="Maehana S."/>
            <person name="Suzuki M."/>
            <person name="Kitasato H."/>
        </authorList>
    </citation>
    <scope>NUCLEOTIDE SEQUENCE</scope>
    <source>
        <strain evidence="1">KAM343</strain>
    </source>
</reference>
<proteinExistence type="predicted"/>
<name>A0AAV4YTJ6_AERCA</name>
<protein>
    <submittedName>
        <fullName evidence="1">Uncharacterized protein</fullName>
    </submittedName>
</protein>
<dbReference type="RefSeq" id="WP_202211583.1">
    <property type="nucleotide sequence ID" value="NZ_AP024136.1"/>
</dbReference>
<dbReference type="EMBL" id="BPNI01000177">
    <property type="protein sequence ID" value="GJA43472.1"/>
    <property type="molecule type" value="Genomic_DNA"/>
</dbReference>
<evidence type="ECO:0000313" key="2">
    <source>
        <dbReference type="Proteomes" id="UP000886939"/>
    </source>
</evidence>
<evidence type="ECO:0000313" key="1">
    <source>
        <dbReference type="EMBL" id="GJA43472.1"/>
    </source>
</evidence>
<comment type="caution">
    <text evidence="1">The sequence shown here is derived from an EMBL/GenBank/DDBJ whole genome shotgun (WGS) entry which is preliminary data.</text>
</comment>
<gene>
    <name evidence="1" type="ORF">KAM343_42680</name>
</gene>
<organism evidence="1 2">
    <name type="scientific">Aeromonas caviae</name>
    <name type="common">Aeromonas punctata</name>
    <dbReference type="NCBI Taxonomy" id="648"/>
    <lineage>
        <taxon>Bacteria</taxon>
        <taxon>Pseudomonadati</taxon>
        <taxon>Pseudomonadota</taxon>
        <taxon>Gammaproteobacteria</taxon>
        <taxon>Aeromonadales</taxon>
        <taxon>Aeromonadaceae</taxon>
        <taxon>Aeromonas</taxon>
    </lineage>
</organism>
<dbReference type="Proteomes" id="UP000886939">
    <property type="component" value="Unassembled WGS sequence"/>
</dbReference>
<accession>A0AAV4YTJ6</accession>